<gene>
    <name evidence="7" type="primary">tatC</name>
    <name evidence="8" type="ORF">BCL57_002996</name>
</gene>
<feature type="transmembrane region" description="Helical" evidence="7">
    <location>
        <begin position="91"/>
        <end position="113"/>
    </location>
</feature>
<evidence type="ECO:0000313" key="8">
    <source>
        <dbReference type="EMBL" id="MCP2368817.1"/>
    </source>
</evidence>
<dbReference type="Pfam" id="PF00902">
    <property type="entry name" value="TatC"/>
    <property type="match status" value="1"/>
</dbReference>
<dbReference type="InterPro" id="IPR002033">
    <property type="entry name" value="TatC"/>
</dbReference>
<dbReference type="PANTHER" id="PTHR30371">
    <property type="entry name" value="SEC-INDEPENDENT PROTEIN TRANSLOCASE PROTEIN TATC"/>
    <property type="match status" value="1"/>
</dbReference>
<evidence type="ECO:0000256" key="1">
    <source>
        <dbReference type="ARBA" id="ARBA00004141"/>
    </source>
</evidence>
<evidence type="ECO:0000256" key="3">
    <source>
        <dbReference type="ARBA" id="ARBA00022927"/>
    </source>
</evidence>
<comment type="function">
    <text evidence="7">Part of the twin-arginine translocation (Tat) system that transports large folded proteins containing a characteristic twin-arginine motif in their signal peptide across membranes. Together with TatB, TatC is part of a receptor directly interacting with Tat signal peptides.</text>
</comment>
<keyword evidence="3 7" id="KW-0653">Protein transport</keyword>
<comment type="similarity">
    <text evidence="7">Belongs to the TatC family.</text>
</comment>
<dbReference type="PANTHER" id="PTHR30371:SF0">
    <property type="entry name" value="SEC-INDEPENDENT PROTEIN TRANSLOCASE PROTEIN TATC, CHLOROPLASTIC-RELATED"/>
    <property type="match status" value="1"/>
</dbReference>
<name>A0ABT1KST0_9MICO</name>
<evidence type="ECO:0000313" key="9">
    <source>
        <dbReference type="Proteomes" id="UP000893823"/>
    </source>
</evidence>
<comment type="subunit">
    <text evidence="7">The Tat system comprises two distinct complexes: a TatABC complex, containing multiple copies of TatA, TatB and TatC subunits, and a separate TatA complex, containing only TatA subunits. Substrates initially bind to the TatABC complex, which probably triggers association of the separate TatA complex to form the active translocon.</text>
</comment>
<keyword evidence="9" id="KW-1185">Reference proteome</keyword>
<keyword evidence="7" id="KW-1003">Cell membrane</keyword>
<sequence>MSAVKDRGTRNPEKRMSLGEHLLELRKRLFISAIAIVVGMAAGWVLTDLFVWQAIQEPVNLVVEAQQGTDAASTGIIFPTISSAFDLRLQIAFTLGIVISAPVWLYQVFAFLVPGLSSKERKYTFGFFATAIPLFFAGCAAGWFVLPNIVKLMTSFVPEGAETLLTAKEYIDFVLKLVVAIGIAFVLPVFIVLLNFAGVISASSIIKSWRVAILVIVLFTAFATPSADVVSMFMLALPMIGLYFAAYGIAFLHDRRVAKRNELEFGTAV</sequence>
<evidence type="ECO:0000256" key="4">
    <source>
        <dbReference type="ARBA" id="ARBA00022989"/>
    </source>
</evidence>
<feature type="transmembrane region" description="Helical" evidence="7">
    <location>
        <begin position="209"/>
        <end position="227"/>
    </location>
</feature>
<feature type="transmembrane region" description="Helical" evidence="7">
    <location>
        <begin position="125"/>
        <end position="146"/>
    </location>
</feature>
<dbReference type="PRINTS" id="PR01840">
    <property type="entry name" value="TATCFAMILY"/>
</dbReference>
<proteinExistence type="inferred from homology"/>
<organism evidence="8 9">
    <name type="scientific">Agromyces flavus</name>
    <dbReference type="NCBI Taxonomy" id="589382"/>
    <lineage>
        <taxon>Bacteria</taxon>
        <taxon>Bacillati</taxon>
        <taxon>Actinomycetota</taxon>
        <taxon>Actinomycetes</taxon>
        <taxon>Micrococcales</taxon>
        <taxon>Microbacteriaceae</taxon>
        <taxon>Agromyces</taxon>
    </lineage>
</organism>
<keyword evidence="4 7" id="KW-1133">Transmembrane helix</keyword>
<keyword evidence="7" id="KW-0813">Transport</keyword>
<feature type="transmembrane region" description="Helical" evidence="7">
    <location>
        <begin position="173"/>
        <end position="197"/>
    </location>
</feature>
<feature type="transmembrane region" description="Helical" evidence="7">
    <location>
        <begin position="29"/>
        <end position="52"/>
    </location>
</feature>
<dbReference type="NCBIfam" id="TIGR00945">
    <property type="entry name" value="tatC"/>
    <property type="match status" value="1"/>
</dbReference>
<keyword evidence="5 7" id="KW-0811">Translocation</keyword>
<feature type="transmembrane region" description="Helical" evidence="7">
    <location>
        <begin position="233"/>
        <end position="252"/>
    </location>
</feature>
<reference evidence="8" key="1">
    <citation type="submission" date="2022-06" db="EMBL/GenBank/DDBJ databases">
        <title>Genomic Encyclopedia of Type Strains, Phase III (KMG-III): the genomes of soil and plant-associated and newly described type strains.</title>
        <authorList>
            <person name="Whitman W."/>
        </authorList>
    </citation>
    <scope>NUCLEOTIDE SEQUENCE</scope>
    <source>
        <strain evidence="8">CPCC 202695</strain>
    </source>
</reference>
<evidence type="ECO:0000256" key="5">
    <source>
        <dbReference type="ARBA" id="ARBA00023010"/>
    </source>
</evidence>
<protein>
    <recommendedName>
        <fullName evidence="7">Sec-independent protein translocase protein TatC</fullName>
    </recommendedName>
</protein>
<keyword evidence="6 7" id="KW-0472">Membrane</keyword>
<evidence type="ECO:0000256" key="2">
    <source>
        <dbReference type="ARBA" id="ARBA00022692"/>
    </source>
</evidence>
<evidence type="ECO:0000256" key="7">
    <source>
        <dbReference type="HAMAP-Rule" id="MF_00902"/>
    </source>
</evidence>
<evidence type="ECO:0000256" key="6">
    <source>
        <dbReference type="ARBA" id="ARBA00023136"/>
    </source>
</evidence>
<dbReference type="EMBL" id="SODL02000006">
    <property type="protein sequence ID" value="MCP2368817.1"/>
    <property type="molecule type" value="Genomic_DNA"/>
</dbReference>
<dbReference type="HAMAP" id="MF_00902">
    <property type="entry name" value="TatC"/>
    <property type="match status" value="1"/>
</dbReference>
<keyword evidence="2 7" id="KW-0812">Transmembrane</keyword>
<comment type="subcellular location">
    <subcellularLocation>
        <location evidence="7">Cell membrane</location>
        <topology evidence="7">Multi-pass membrane protein</topology>
    </subcellularLocation>
    <subcellularLocation>
        <location evidence="1">Membrane</location>
        <topology evidence="1">Multi-pass membrane protein</topology>
    </subcellularLocation>
</comment>
<dbReference type="Proteomes" id="UP000893823">
    <property type="component" value="Unassembled WGS sequence"/>
</dbReference>
<accession>A0ABT1KST0</accession>
<comment type="caution">
    <text evidence="8">The sequence shown here is derived from an EMBL/GenBank/DDBJ whole genome shotgun (WGS) entry which is preliminary data.</text>
</comment>